<dbReference type="InterPro" id="IPR008915">
    <property type="entry name" value="Peptidase_M50"/>
</dbReference>
<keyword evidence="11" id="KW-0479">Metal-binding</keyword>
<keyword evidence="10 11" id="KW-0472">Membrane</keyword>
<keyword evidence="14" id="KW-1185">Reference proteome</keyword>
<dbReference type="EMBL" id="SLWQ01000007">
    <property type="protein sequence ID" value="TCO38760.1"/>
    <property type="molecule type" value="Genomic_DNA"/>
</dbReference>
<dbReference type="OrthoDB" id="9782003at2"/>
<keyword evidence="4 13" id="KW-0645">Protease</keyword>
<feature type="transmembrane region" description="Helical" evidence="11">
    <location>
        <begin position="6"/>
        <end position="29"/>
    </location>
</feature>
<dbReference type="CDD" id="cd06163">
    <property type="entry name" value="S2P-M50_PDZ_RseP-like"/>
    <property type="match status" value="1"/>
</dbReference>
<organism evidence="13 14">
    <name type="scientific">Dokdonella fugitiva</name>
    <dbReference type="NCBI Taxonomy" id="328517"/>
    <lineage>
        <taxon>Bacteria</taxon>
        <taxon>Pseudomonadati</taxon>
        <taxon>Pseudomonadota</taxon>
        <taxon>Gammaproteobacteria</taxon>
        <taxon>Lysobacterales</taxon>
        <taxon>Rhodanobacteraceae</taxon>
        <taxon>Dokdonella</taxon>
    </lineage>
</organism>
<dbReference type="Gene3D" id="2.30.42.10">
    <property type="match status" value="2"/>
</dbReference>
<dbReference type="Proteomes" id="UP000294862">
    <property type="component" value="Unassembled WGS sequence"/>
</dbReference>
<evidence type="ECO:0000256" key="9">
    <source>
        <dbReference type="ARBA" id="ARBA00023049"/>
    </source>
</evidence>
<evidence type="ECO:0000256" key="7">
    <source>
        <dbReference type="ARBA" id="ARBA00022833"/>
    </source>
</evidence>
<comment type="caution">
    <text evidence="13">The sequence shown here is derived from an EMBL/GenBank/DDBJ whole genome shotgun (WGS) entry which is preliminary data.</text>
</comment>
<dbReference type="RefSeq" id="WP_131998858.1">
    <property type="nucleotide sequence ID" value="NZ_SLWQ01000007.1"/>
</dbReference>
<evidence type="ECO:0000256" key="3">
    <source>
        <dbReference type="ARBA" id="ARBA00007931"/>
    </source>
</evidence>
<dbReference type="SMART" id="SM00228">
    <property type="entry name" value="PDZ"/>
    <property type="match status" value="2"/>
</dbReference>
<gene>
    <name evidence="13" type="ORF">EV148_10748</name>
</gene>
<keyword evidence="7 11" id="KW-0862">Zinc</keyword>
<evidence type="ECO:0000256" key="2">
    <source>
        <dbReference type="ARBA" id="ARBA00004141"/>
    </source>
</evidence>
<dbReference type="GO" id="GO:0006508">
    <property type="term" value="P:proteolysis"/>
    <property type="evidence" value="ECO:0007669"/>
    <property type="project" value="UniProtKB-KW"/>
</dbReference>
<dbReference type="SUPFAM" id="SSF50156">
    <property type="entry name" value="PDZ domain-like"/>
    <property type="match status" value="2"/>
</dbReference>
<dbReference type="InterPro" id="IPR004387">
    <property type="entry name" value="Pept_M50_Zn"/>
</dbReference>
<sequence length="457" mass="48035">MSHVLGPVWWLIVTLGLLITFHEYGHYIVARRLGVKVLKFSVGFGPALWSRFDRHGTQFVIAAIPLGGYVKMLDTREVDGAVGPEGLRGAFDRKPVGARMAITAAGPVFNFIFTIAALWLVFVIGRPDFQPVVGSVDHVAASSGFQAGDRIIAVGGRAVDAWTTALGALMSAGIDRRDVVVDVVDAGGSARQRTLALSKLPADVDERQLPVEIGLAPPRQPIPPVIGSVPADGAAAKAGLAPGDRILSIGGDAIKDWRDVPDAIQKHASAGHALDITVERDGGMRSFAVTPAQGDPDPADAAAKPRWLVGIGVQPVEPNFDATLRYGPVAALGKAFSETWNQTHDLLGLLGRMVTGQASVKNLGGVISIAQAADSNAKGGLVWFLTFLAAISLSLAVLNLLPIPILDGGGLLYYLIESIKGSPLSDRVQIAGQYVGLVLLVGLMGLALYNDILRNVS</sequence>
<keyword evidence="8 11" id="KW-1133">Transmembrane helix</keyword>
<feature type="transmembrane region" description="Helical" evidence="11">
    <location>
        <begin position="383"/>
        <end position="416"/>
    </location>
</feature>
<evidence type="ECO:0000256" key="10">
    <source>
        <dbReference type="ARBA" id="ARBA00023136"/>
    </source>
</evidence>
<dbReference type="InterPro" id="IPR001478">
    <property type="entry name" value="PDZ"/>
</dbReference>
<dbReference type="PANTHER" id="PTHR42837">
    <property type="entry name" value="REGULATOR OF SIGMA-E PROTEASE RSEP"/>
    <property type="match status" value="1"/>
</dbReference>
<dbReference type="NCBIfam" id="TIGR00054">
    <property type="entry name" value="RIP metalloprotease RseP"/>
    <property type="match status" value="1"/>
</dbReference>
<keyword evidence="5 11" id="KW-0812">Transmembrane</keyword>
<comment type="similarity">
    <text evidence="3 11">Belongs to the peptidase M50B family.</text>
</comment>
<evidence type="ECO:0000313" key="14">
    <source>
        <dbReference type="Proteomes" id="UP000294862"/>
    </source>
</evidence>
<keyword evidence="9 11" id="KW-0482">Metalloprotease</keyword>
<dbReference type="Pfam" id="PF17820">
    <property type="entry name" value="PDZ_6"/>
    <property type="match status" value="1"/>
</dbReference>
<evidence type="ECO:0000313" key="13">
    <source>
        <dbReference type="EMBL" id="TCO38760.1"/>
    </source>
</evidence>
<feature type="domain" description="PDZ" evidence="12">
    <location>
        <begin position="207"/>
        <end position="282"/>
    </location>
</feature>
<feature type="domain" description="PDZ" evidence="12">
    <location>
        <begin position="117"/>
        <end position="187"/>
    </location>
</feature>
<dbReference type="GO" id="GO:0046872">
    <property type="term" value="F:metal ion binding"/>
    <property type="evidence" value="ECO:0007669"/>
    <property type="project" value="UniProtKB-KW"/>
</dbReference>
<evidence type="ECO:0000256" key="6">
    <source>
        <dbReference type="ARBA" id="ARBA00022801"/>
    </source>
</evidence>
<evidence type="ECO:0000256" key="5">
    <source>
        <dbReference type="ARBA" id="ARBA00022692"/>
    </source>
</evidence>
<accession>A0A4V2S218</accession>
<evidence type="ECO:0000256" key="1">
    <source>
        <dbReference type="ARBA" id="ARBA00001947"/>
    </source>
</evidence>
<evidence type="ECO:0000259" key="12">
    <source>
        <dbReference type="SMART" id="SM00228"/>
    </source>
</evidence>
<evidence type="ECO:0000256" key="11">
    <source>
        <dbReference type="RuleBase" id="RU362031"/>
    </source>
</evidence>
<protein>
    <recommendedName>
        <fullName evidence="11">Zinc metalloprotease</fullName>
        <ecNumber evidence="11">3.4.24.-</ecNumber>
    </recommendedName>
</protein>
<dbReference type="EC" id="3.4.24.-" evidence="11"/>
<evidence type="ECO:0000256" key="8">
    <source>
        <dbReference type="ARBA" id="ARBA00022989"/>
    </source>
</evidence>
<dbReference type="Pfam" id="PF02163">
    <property type="entry name" value="Peptidase_M50"/>
    <property type="match status" value="1"/>
</dbReference>
<reference evidence="13 14" key="1">
    <citation type="journal article" date="2015" name="Stand. Genomic Sci.">
        <title>Genomic Encyclopedia of Bacterial and Archaeal Type Strains, Phase III: the genomes of soil and plant-associated and newly described type strains.</title>
        <authorList>
            <person name="Whitman W.B."/>
            <person name="Woyke T."/>
            <person name="Klenk H.P."/>
            <person name="Zhou Y."/>
            <person name="Lilburn T.G."/>
            <person name="Beck B.J."/>
            <person name="De Vos P."/>
            <person name="Vandamme P."/>
            <person name="Eisen J.A."/>
            <person name="Garrity G."/>
            <person name="Hugenholtz P."/>
            <person name="Kyrpides N.C."/>
        </authorList>
    </citation>
    <scope>NUCLEOTIDE SEQUENCE [LARGE SCALE GENOMIC DNA]</scope>
    <source>
        <strain evidence="13 14">A3</strain>
    </source>
</reference>
<comment type="subcellular location">
    <subcellularLocation>
        <location evidence="2">Membrane</location>
        <topology evidence="2">Multi-pass membrane protein</topology>
    </subcellularLocation>
</comment>
<dbReference type="GO" id="GO:0004222">
    <property type="term" value="F:metalloendopeptidase activity"/>
    <property type="evidence" value="ECO:0007669"/>
    <property type="project" value="InterPro"/>
</dbReference>
<dbReference type="AlphaFoldDB" id="A0A4V2S218"/>
<comment type="cofactor">
    <cofactor evidence="1 11">
        <name>Zn(2+)</name>
        <dbReference type="ChEBI" id="CHEBI:29105"/>
    </cofactor>
</comment>
<dbReference type="InterPro" id="IPR036034">
    <property type="entry name" value="PDZ_sf"/>
</dbReference>
<dbReference type="GO" id="GO:0016020">
    <property type="term" value="C:membrane"/>
    <property type="evidence" value="ECO:0007669"/>
    <property type="project" value="UniProtKB-SubCell"/>
</dbReference>
<dbReference type="PANTHER" id="PTHR42837:SF2">
    <property type="entry name" value="MEMBRANE METALLOPROTEASE ARASP2, CHLOROPLASTIC-RELATED"/>
    <property type="match status" value="1"/>
</dbReference>
<dbReference type="CDD" id="cd23081">
    <property type="entry name" value="cpPDZ_EcRseP-like"/>
    <property type="match status" value="1"/>
</dbReference>
<feature type="transmembrane region" description="Helical" evidence="11">
    <location>
        <begin position="101"/>
        <end position="122"/>
    </location>
</feature>
<name>A0A4V2S218_9GAMM</name>
<evidence type="ECO:0000256" key="4">
    <source>
        <dbReference type="ARBA" id="ARBA00022670"/>
    </source>
</evidence>
<dbReference type="InterPro" id="IPR041489">
    <property type="entry name" value="PDZ_6"/>
</dbReference>
<feature type="transmembrane region" description="Helical" evidence="11">
    <location>
        <begin position="428"/>
        <end position="449"/>
    </location>
</feature>
<proteinExistence type="inferred from homology"/>
<keyword evidence="6 11" id="KW-0378">Hydrolase</keyword>